<reference evidence="1" key="1">
    <citation type="journal article" date="2013" name="Nature">
        <title>Draft genome of the wheat A-genome progenitor Triticum urartu.</title>
        <authorList>
            <person name="Ling H.Q."/>
            <person name="Zhao S."/>
            <person name="Liu D."/>
            <person name="Wang J."/>
            <person name="Sun H."/>
            <person name="Zhang C."/>
            <person name="Fan H."/>
            <person name="Li D."/>
            <person name="Dong L."/>
            <person name="Tao Y."/>
            <person name="Gao C."/>
            <person name="Wu H."/>
            <person name="Li Y."/>
            <person name="Cui Y."/>
            <person name="Guo X."/>
            <person name="Zheng S."/>
            <person name="Wang B."/>
            <person name="Yu K."/>
            <person name="Liang Q."/>
            <person name="Yang W."/>
            <person name="Lou X."/>
            <person name="Chen J."/>
            <person name="Feng M."/>
            <person name="Jian J."/>
            <person name="Zhang X."/>
            <person name="Luo G."/>
            <person name="Jiang Y."/>
            <person name="Liu J."/>
            <person name="Wang Z."/>
            <person name="Sha Y."/>
            <person name="Zhang B."/>
            <person name="Wu H."/>
            <person name="Tang D."/>
            <person name="Shen Q."/>
            <person name="Xue P."/>
            <person name="Zou S."/>
            <person name="Wang X."/>
            <person name="Liu X."/>
            <person name="Wang F."/>
            <person name="Yang Y."/>
            <person name="An X."/>
            <person name="Dong Z."/>
            <person name="Zhang K."/>
            <person name="Zhang X."/>
            <person name="Luo M.C."/>
            <person name="Dvorak J."/>
            <person name="Tong Y."/>
            <person name="Wang J."/>
            <person name="Yang H."/>
            <person name="Li Z."/>
            <person name="Wang D."/>
            <person name="Zhang A."/>
            <person name="Wang J."/>
        </authorList>
    </citation>
    <scope>NUCLEOTIDE SEQUENCE</scope>
</reference>
<dbReference type="OMA" id="NQFHEAC"/>
<protein>
    <submittedName>
        <fullName evidence="1">Uncharacterized protein</fullName>
    </submittedName>
</protein>
<organism evidence="1">
    <name type="scientific">Triticum urartu</name>
    <name type="common">Red wild einkorn</name>
    <name type="synonym">Crithodium urartu</name>
    <dbReference type="NCBI Taxonomy" id="4572"/>
    <lineage>
        <taxon>Eukaryota</taxon>
        <taxon>Viridiplantae</taxon>
        <taxon>Streptophyta</taxon>
        <taxon>Embryophyta</taxon>
        <taxon>Tracheophyta</taxon>
        <taxon>Spermatophyta</taxon>
        <taxon>Magnoliopsida</taxon>
        <taxon>Liliopsida</taxon>
        <taxon>Poales</taxon>
        <taxon>Poaceae</taxon>
        <taxon>BOP clade</taxon>
        <taxon>Pooideae</taxon>
        <taxon>Triticodae</taxon>
        <taxon>Triticeae</taxon>
        <taxon>Triticinae</taxon>
        <taxon>Triticum</taxon>
    </lineage>
</organism>
<dbReference type="EMBL" id="KD104810">
    <property type="protein sequence ID" value="EMS60771.1"/>
    <property type="molecule type" value="Genomic_DNA"/>
</dbReference>
<evidence type="ECO:0000313" key="1">
    <source>
        <dbReference type="EMBL" id="EMS60771.1"/>
    </source>
</evidence>
<name>M7ZM99_TRIUA</name>
<accession>M7ZM99</accession>
<dbReference type="AlphaFoldDB" id="M7ZM99"/>
<proteinExistence type="predicted"/>
<dbReference type="OrthoDB" id="10339781at2759"/>
<gene>
    <name evidence="1" type="ORF">TRIUR3_24868</name>
</gene>
<sequence length="212" mass="25138">MDEPVIFHLNFVKILEVVTEHFELDPPVISAVDRTDGVGYQGAVHVQLNQDDENSYKVIYGYGEDAADASNIAAREALKFLHHFLNFSLVDLHMYEYWEVVLSLVQREQQHRMEMAQLHRYHEACRREELERLEQEHNDCVYEIKHDFKLEIEDRDRWLKLGEHKNKKLKQERDMLEEMTNKQESQLMELRAENRSLRDKLLAQESEANSGA</sequence>